<dbReference type="PRINTS" id="PR00080">
    <property type="entry name" value="SDRFAMILY"/>
</dbReference>
<dbReference type="InterPro" id="IPR020904">
    <property type="entry name" value="Sc_DH/Rdtase_CS"/>
</dbReference>
<dbReference type="PANTHER" id="PTHR42898:SF6">
    <property type="entry name" value="NADP-DEPENDENT MANNITOL DEHYDROGENASE"/>
    <property type="match status" value="1"/>
</dbReference>
<organism evidence="10 11">
    <name type="scientific">Salinibacillus xinjiangensis</name>
    <dbReference type="NCBI Taxonomy" id="1229268"/>
    <lineage>
        <taxon>Bacteria</taxon>
        <taxon>Bacillati</taxon>
        <taxon>Bacillota</taxon>
        <taxon>Bacilli</taxon>
        <taxon>Bacillales</taxon>
        <taxon>Bacillaceae</taxon>
        <taxon>Salinibacillus</taxon>
    </lineage>
</organism>
<dbReference type="EMBL" id="WJNH01000019">
    <property type="protein sequence ID" value="MRG88298.1"/>
    <property type="molecule type" value="Genomic_DNA"/>
</dbReference>
<comment type="catalytic activity">
    <reaction evidence="5">
        <text>L-rhamnofuranose + NADP(+) = L-rhamnono-1,4-lactone + NADPH + H(+)</text>
        <dbReference type="Rhea" id="RHEA:42668"/>
        <dbReference type="ChEBI" id="CHEBI:15378"/>
        <dbReference type="ChEBI" id="CHEBI:16935"/>
        <dbReference type="ChEBI" id="CHEBI:17937"/>
        <dbReference type="ChEBI" id="CHEBI:57783"/>
        <dbReference type="ChEBI" id="CHEBI:58349"/>
        <dbReference type="EC" id="1.1.1.378"/>
    </reaction>
    <physiologicalReaction direction="left-to-right" evidence="5">
        <dbReference type="Rhea" id="RHEA:42669"/>
    </physiologicalReaction>
</comment>
<dbReference type="NCBIfam" id="NF005559">
    <property type="entry name" value="PRK07231.1"/>
    <property type="match status" value="1"/>
</dbReference>
<keyword evidence="3 10" id="KW-0560">Oxidoreductase</keyword>
<evidence type="ECO:0000313" key="10">
    <source>
        <dbReference type="EMBL" id="MRG88298.1"/>
    </source>
</evidence>
<dbReference type="Proteomes" id="UP000480185">
    <property type="component" value="Unassembled WGS sequence"/>
</dbReference>
<sequence length="257" mass="28268">MESYLPSFDLKGKVAAITGATKGIGRAISIAYAEAGAELILVSRTESDLESLKEELEARGTKVFTVAGDVQKYEEIIGKIEEQYKDKTIDVWVNNAGMNIRSEAEKVTEEEWNQIVQTNMKSAFFFSQYAAKKMKSSGYGKIINMSSVGGHVALRTGVVYAMTKAALIQMTKTLALEWGKHGIRVNAIGPWYFPTALTEKLLQDEDYVNDILAQTPLKRIGELKELAGTAVFLATEASDYMTGQTLFVDGGMTIYGF</sequence>
<dbReference type="AlphaFoldDB" id="A0A6G1XBY7"/>
<dbReference type="EC" id="1.1.1.378" evidence="8"/>
<dbReference type="Pfam" id="PF13561">
    <property type="entry name" value="adh_short_C2"/>
    <property type="match status" value="1"/>
</dbReference>
<dbReference type="FunFam" id="3.40.50.720:FF:000417">
    <property type="entry name" value="Glucose 1-dehydrogenase, putative"/>
    <property type="match status" value="1"/>
</dbReference>
<evidence type="ECO:0000256" key="9">
    <source>
        <dbReference type="ARBA" id="ARBA00068170"/>
    </source>
</evidence>
<comment type="catalytic activity">
    <reaction evidence="6">
        <text>L-rhamnofuranose + NAD(+) = L-rhamnono-1,4-lactone + NADH + H(+)</text>
        <dbReference type="Rhea" id="RHEA:12649"/>
        <dbReference type="ChEBI" id="CHEBI:15378"/>
        <dbReference type="ChEBI" id="CHEBI:16935"/>
        <dbReference type="ChEBI" id="CHEBI:17937"/>
        <dbReference type="ChEBI" id="CHEBI:57540"/>
        <dbReference type="ChEBI" id="CHEBI:57945"/>
        <dbReference type="EC" id="1.1.1.378"/>
    </reaction>
    <physiologicalReaction direction="left-to-right" evidence="6">
        <dbReference type="Rhea" id="RHEA:12650"/>
    </physiologicalReaction>
</comment>
<keyword evidence="2" id="KW-0521">NADP</keyword>
<evidence type="ECO:0000256" key="4">
    <source>
        <dbReference type="ARBA" id="ARBA00023308"/>
    </source>
</evidence>
<dbReference type="GO" id="GO:0016491">
    <property type="term" value="F:oxidoreductase activity"/>
    <property type="evidence" value="ECO:0007669"/>
    <property type="project" value="UniProtKB-KW"/>
</dbReference>
<evidence type="ECO:0000256" key="6">
    <source>
        <dbReference type="ARBA" id="ARBA00052619"/>
    </source>
</evidence>
<dbReference type="PROSITE" id="PS00061">
    <property type="entry name" value="ADH_SHORT"/>
    <property type="match status" value="1"/>
</dbReference>
<comment type="pathway">
    <text evidence="7">Carbohydrate degradation; L-rhamnose degradation.</text>
</comment>
<comment type="caution">
    <text evidence="10">The sequence shown here is derived from an EMBL/GenBank/DDBJ whole genome shotgun (WGS) entry which is preliminary data.</text>
</comment>
<dbReference type="InterPro" id="IPR036291">
    <property type="entry name" value="NAD(P)-bd_dom_sf"/>
</dbReference>
<dbReference type="InterPro" id="IPR002347">
    <property type="entry name" value="SDR_fam"/>
</dbReference>
<dbReference type="OrthoDB" id="9803333at2"/>
<dbReference type="RefSeq" id="WP_153730170.1">
    <property type="nucleotide sequence ID" value="NZ_WJNH01000019.1"/>
</dbReference>
<evidence type="ECO:0000256" key="1">
    <source>
        <dbReference type="ARBA" id="ARBA00006484"/>
    </source>
</evidence>
<keyword evidence="4" id="KW-0684">Rhamnose metabolism</keyword>
<evidence type="ECO:0000313" key="11">
    <source>
        <dbReference type="Proteomes" id="UP000480185"/>
    </source>
</evidence>
<dbReference type="GO" id="GO:0019301">
    <property type="term" value="P:rhamnose catabolic process"/>
    <property type="evidence" value="ECO:0007669"/>
    <property type="project" value="UniProtKB-ARBA"/>
</dbReference>
<dbReference type="Gene3D" id="3.40.50.720">
    <property type="entry name" value="NAD(P)-binding Rossmann-like Domain"/>
    <property type="match status" value="1"/>
</dbReference>
<dbReference type="InterPro" id="IPR045000">
    <property type="entry name" value="TR"/>
</dbReference>
<reference evidence="10 11" key="1">
    <citation type="submission" date="2019-11" db="EMBL/GenBank/DDBJ databases">
        <authorList>
            <person name="Li J."/>
        </authorList>
    </citation>
    <scope>NUCLEOTIDE SEQUENCE [LARGE SCALE GENOMIC DNA]</scope>
    <source>
        <strain evidence="10 11">J4</strain>
    </source>
</reference>
<keyword evidence="11" id="KW-1185">Reference proteome</keyword>
<evidence type="ECO:0000256" key="8">
    <source>
        <dbReference type="ARBA" id="ARBA00067020"/>
    </source>
</evidence>
<gene>
    <name evidence="10" type="ORF">GH754_18755</name>
</gene>
<dbReference type="SUPFAM" id="SSF51735">
    <property type="entry name" value="NAD(P)-binding Rossmann-fold domains"/>
    <property type="match status" value="1"/>
</dbReference>
<evidence type="ECO:0000256" key="2">
    <source>
        <dbReference type="ARBA" id="ARBA00022857"/>
    </source>
</evidence>
<dbReference type="PRINTS" id="PR00081">
    <property type="entry name" value="GDHRDH"/>
</dbReference>
<protein>
    <recommendedName>
        <fullName evidence="9">L-rhamnose 1-dehydrogenase (NAD(P)(+))</fullName>
        <ecNumber evidence="8">1.1.1.378</ecNumber>
    </recommendedName>
</protein>
<accession>A0A6G1XBY7</accession>
<evidence type="ECO:0000256" key="5">
    <source>
        <dbReference type="ARBA" id="ARBA00050510"/>
    </source>
</evidence>
<proteinExistence type="inferred from homology"/>
<name>A0A6G1XBY7_9BACI</name>
<comment type="similarity">
    <text evidence="1">Belongs to the short-chain dehydrogenases/reductases (SDR) family.</text>
</comment>
<dbReference type="PANTHER" id="PTHR42898">
    <property type="entry name" value="TROPINONE REDUCTASE"/>
    <property type="match status" value="1"/>
</dbReference>
<evidence type="ECO:0000256" key="7">
    <source>
        <dbReference type="ARBA" id="ARBA00060619"/>
    </source>
</evidence>
<evidence type="ECO:0000256" key="3">
    <source>
        <dbReference type="ARBA" id="ARBA00023002"/>
    </source>
</evidence>